<organism evidence="2 3">
    <name type="scientific">Erythranthe guttata</name>
    <name type="common">Yellow monkey flower</name>
    <name type="synonym">Mimulus guttatus</name>
    <dbReference type="NCBI Taxonomy" id="4155"/>
    <lineage>
        <taxon>Eukaryota</taxon>
        <taxon>Viridiplantae</taxon>
        <taxon>Streptophyta</taxon>
        <taxon>Embryophyta</taxon>
        <taxon>Tracheophyta</taxon>
        <taxon>Spermatophyta</taxon>
        <taxon>Magnoliopsida</taxon>
        <taxon>eudicotyledons</taxon>
        <taxon>Gunneridae</taxon>
        <taxon>Pentapetalae</taxon>
        <taxon>asterids</taxon>
        <taxon>lamiids</taxon>
        <taxon>Lamiales</taxon>
        <taxon>Phrymaceae</taxon>
        <taxon>Erythranthe</taxon>
    </lineage>
</organism>
<dbReference type="EMBL" id="KI630286">
    <property type="protein sequence ID" value="EYU42580.1"/>
    <property type="molecule type" value="Genomic_DNA"/>
</dbReference>
<feature type="region of interest" description="Disordered" evidence="1">
    <location>
        <begin position="97"/>
        <end position="146"/>
    </location>
</feature>
<sequence>MTCLCFSKDGQKLEKSRSNREENSLSQFDPATFSARIRNLACSVNAPGTVELTVMKIRLSSFYCSVGHCQLPLHLLRSGSDTAQNVTSEIVDEGLNNNASRSLRNSRHGKARDGDVTVGQRRKRNIHSDDNNVATSGKGSESRERKKSKYLSYPYIDVKNVVSTAGTKTENIKNSSSPPKKTNDLGSCSVTKSRKKGSKKSQKGNLVISKEDDIDACSTELLNELCSTARDCSYLGGSKYSDSLKRFYGSFRMYTFLNADISKDEVVMKTDNSEGKGKVVKKRAKKKEKSISKDLAPNSAEANEVQMKTDNAEAKESVVKKKAKKKKEKSISTGPVQTEGDELQIKTDNLEAKESAVKKKAKKKKEKPISKQTSNTPLPDIDSISILPDLNRIQTAPLVENIPVGEASTDQGKSVPDQKIEGLARPNTTATLEKIPQSNECLTNGMSSFASQPVQMEILPSVDKPEPKKRKRKEKVESLQVPDLNGNVLDCSSSDKTLPDEKNQEKAEKKRVVNKVEDPGGSLVLNFAQGIPLPSKEMLVATFSRFGLLKESEIKVADDNSNVEIVYERSSEARFAFRSLEKKSNDVFGESLVGFKLNCVPVVPPAGHSRTKEKRNRPKAVKTPHVPMNACQIKNLPLPDMTFIGQNVEKMHPSFQS</sequence>
<feature type="compositionally biased region" description="Basic and acidic residues" evidence="1">
    <location>
        <begin position="497"/>
        <end position="512"/>
    </location>
</feature>
<dbReference type="Proteomes" id="UP000030748">
    <property type="component" value="Unassembled WGS sequence"/>
</dbReference>
<gene>
    <name evidence="2" type="ORF">MIMGU_mgv1a002574mg</name>
</gene>
<feature type="compositionally biased region" description="Basic residues" evidence="1">
    <location>
        <begin position="192"/>
        <end position="202"/>
    </location>
</feature>
<evidence type="ECO:0000256" key="1">
    <source>
        <dbReference type="SAM" id="MobiDB-lite"/>
    </source>
</evidence>
<dbReference type="PANTHER" id="PTHR42851:SF12">
    <property type="entry name" value="PWWP DOMAIN PROTEIN"/>
    <property type="match status" value="1"/>
</dbReference>
<dbReference type="InterPro" id="IPR053063">
    <property type="entry name" value="PWWP_domain_containing_PDP"/>
</dbReference>
<reference evidence="2 3" key="1">
    <citation type="journal article" date="2013" name="Proc. Natl. Acad. Sci. U.S.A.">
        <title>Fine-scale variation in meiotic recombination in Mimulus inferred from population shotgun sequencing.</title>
        <authorList>
            <person name="Hellsten U."/>
            <person name="Wright K.M."/>
            <person name="Jenkins J."/>
            <person name="Shu S."/>
            <person name="Yuan Y."/>
            <person name="Wessler S.R."/>
            <person name="Schmutz J."/>
            <person name="Willis J.H."/>
            <person name="Rokhsar D.S."/>
        </authorList>
    </citation>
    <scope>NUCLEOTIDE SEQUENCE [LARGE SCALE GENOMIC DNA]</scope>
    <source>
        <strain evidence="3">cv. DUN x IM62</strain>
    </source>
</reference>
<name>A0A022RUH3_ERYGU</name>
<feature type="region of interest" description="Disordered" evidence="1">
    <location>
        <begin position="456"/>
        <end position="512"/>
    </location>
</feature>
<protein>
    <submittedName>
        <fullName evidence="2">Uncharacterized protein</fullName>
    </submittedName>
</protein>
<proteinExistence type="predicted"/>
<accession>A0A022RUH3</accession>
<feature type="region of interest" description="Disordered" evidence="1">
    <location>
        <begin position="168"/>
        <end position="204"/>
    </location>
</feature>
<feature type="region of interest" description="Disordered" evidence="1">
    <location>
        <begin position="402"/>
        <end position="433"/>
    </location>
</feature>
<feature type="region of interest" description="Disordered" evidence="1">
    <location>
        <begin position="274"/>
        <end position="382"/>
    </location>
</feature>
<feature type="compositionally biased region" description="Basic and acidic residues" evidence="1">
    <location>
        <begin position="310"/>
        <end position="319"/>
    </location>
</feature>
<dbReference type="eggNOG" id="KOG0892">
    <property type="taxonomic scope" value="Eukaryota"/>
</dbReference>
<dbReference type="PANTHER" id="PTHR42851">
    <property type="entry name" value="ALDOLASE-RELATED"/>
    <property type="match status" value="1"/>
</dbReference>
<evidence type="ECO:0000313" key="3">
    <source>
        <dbReference type="Proteomes" id="UP000030748"/>
    </source>
</evidence>
<dbReference type="AlphaFoldDB" id="A0A022RUH3"/>
<feature type="compositionally biased region" description="Basic residues" evidence="1">
    <location>
        <begin position="278"/>
        <end position="288"/>
    </location>
</feature>
<feature type="compositionally biased region" description="Basic and acidic residues" evidence="1">
    <location>
        <begin position="343"/>
        <end position="357"/>
    </location>
</feature>
<feature type="compositionally biased region" description="Polar residues" evidence="1">
    <location>
        <begin position="168"/>
        <end position="188"/>
    </location>
</feature>
<dbReference type="STRING" id="4155.A0A022RUH3"/>
<keyword evidence="3" id="KW-1185">Reference proteome</keyword>
<evidence type="ECO:0000313" key="2">
    <source>
        <dbReference type="EMBL" id="EYU42580.1"/>
    </source>
</evidence>